<keyword evidence="3" id="KW-1185">Reference proteome</keyword>
<feature type="transmembrane region" description="Helical" evidence="1">
    <location>
        <begin position="235"/>
        <end position="254"/>
    </location>
</feature>
<feature type="transmembrane region" description="Helical" evidence="1">
    <location>
        <begin position="274"/>
        <end position="293"/>
    </location>
</feature>
<evidence type="ECO:0000256" key="1">
    <source>
        <dbReference type="SAM" id="Phobius"/>
    </source>
</evidence>
<accession>A0A4R4E1F7</accession>
<dbReference type="OrthoDB" id="9800053at2"/>
<dbReference type="PANTHER" id="PTHR35337">
    <property type="entry name" value="SLR1478 PROTEIN"/>
    <property type="match status" value="1"/>
</dbReference>
<dbReference type="AlphaFoldDB" id="A0A4R4E1F7"/>
<gene>
    <name evidence="2" type="ORF">E0486_06480</name>
</gene>
<dbReference type="Pfam" id="PF01944">
    <property type="entry name" value="SpoIIM"/>
    <property type="match status" value="1"/>
</dbReference>
<proteinExistence type="predicted"/>
<keyword evidence="1" id="KW-0472">Membrane</keyword>
<keyword evidence="1" id="KW-0812">Transmembrane</keyword>
<feature type="transmembrane region" description="Helical" evidence="1">
    <location>
        <begin position="299"/>
        <end position="323"/>
    </location>
</feature>
<sequence>MEGKFLYFTEPKQSPPLREGLFIKKNKDRWEQIEQERAATADETAGNFTRLVNDLAYAKTFYPTSKVTVYLNALASRIYLNIYQNRKDPSNRLARFFRYDVPLTIARHYRMLLFVFGLFVVFFSVGFFSALHDKGFVREVLGNGYVDMTERNIEKGNPFDVYAQIGPFLMWIYIMLNNIRVCLTYFGEGIVLGIPSLLALGREAIRIGAFEHMFYSHGLGVNAVVTVLLHGLLELTGLILSCGAGLIMGTSFLFPGTQRRMTAFQEGVKDGVKIIVTLIPVFMVAAFIEGYITRHYKMPLPYLLLILGSTGSFIVWYFVLYPWKLYRAQKKKGVHA</sequence>
<reference evidence="2 3" key="1">
    <citation type="submission" date="2019-03" db="EMBL/GenBank/DDBJ databases">
        <authorList>
            <person name="Kim M.K.M."/>
        </authorList>
    </citation>
    <scope>NUCLEOTIDE SEQUENCE [LARGE SCALE GENOMIC DNA]</scope>
    <source>
        <strain evidence="2 3">17J68-15</strain>
    </source>
</reference>
<comment type="caution">
    <text evidence="2">The sequence shown here is derived from an EMBL/GenBank/DDBJ whole genome shotgun (WGS) entry which is preliminary data.</text>
</comment>
<evidence type="ECO:0000313" key="3">
    <source>
        <dbReference type="Proteomes" id="UP000295164"/>
    </source>
</evidence>
<keyword evidence="1" id="KW-1133">Transmembrane helix</keyword>
<protein>
    <submittedName>
        <fullName evidence="2">Stage II sporulation protein M</fullName>
    </submittedName>
</protein>
<dbReference type="PANTHER" id="PTHR35337:SF1">
    <property type="entry name" value="SLR1478 PROTEIN"/>
    <property type="match status" value="1"/>
</dbReference>
<feature type="transmembrane region" description="Helical" evidence="1">
    <location>
        <begin position="212"/>
        <end position="229"/>
    </location>
</feature>
<feature type="transmembrane region" description="Helical" evidence="1">
    <location>
        <begin position="178"/>
        <end position="200"/>
    </location>
</feature>
<dbReference type="Proteomes" id="UP000295164">
    <property type="component" value="Unassembled WGS sequence"/>
</dbReference>
<name>A0A4R4E1F7_9BACT</name>
<organism evidence="2 3">
    <name type="scientific">Flaviaesturariibacter aridisoli</name>
    <dbReference type="NCBI Taxonomy" id="2545761"/>
    <lineage>
        <taxon>Bacteria</taxon>
        <taxon>Pseudomonadati</taxon>
        <taxon>Bacteroidota</taxon>
        <taxon>Chitinophagia</taxon>
        <taxon>Chitinophagales</taxon>
        <taxon>Chitinophagaceae</taxon>
        <taxon>Flaviaestuariibacter</taxon>
    </lineage>
</organism>
<dbReference type="EMBL" id="SKFH01000007">
    <property type="protein sequence ID" value="TCZ73314.1"/>
    <property type="molecule type" value="Genomic_DNA"/>
</dbReference>
<dbReference type="InterPro" id="IPR002798">
    <property type="entry name" value="SpoIIM-like"/>
</dbReference>
<evidence type="ECO:0000313" key="2">
    <source>
        <dbReference type="EMBL" id="TCZ73314.1"/>
    </source>
</evidence>
<feature type="transmembrane region" description="Helical" evidence="1">
    <location>
        <begin position="111"/>
        <end position="131"/>
    </location>
</feature>